<feature type="transmembrane region" description="Helical" evidence="1">
    <location>
        <begin position="193"/>
        <end position="212"/>
    </location>
</feature>
<comment type="caution">
    <text evidence="2">The sequence shown here is derived from an EMBL/GenBank/DDBJ whole genome shotgun (WGS) entry which is preliminary data.</text>
</comment>
<evidence type="ECO:0000313" key="3">
    <source>
        <dbReference type="Proteomes" id="UP001303046"/>
    </source>
</evidence>
<feature type="transmembrane region" description="Helical" evidence="1">
    <location>
        <begin position="83"/>
        <end position="108"/>
    </location>
</feature>
<sequence length="414" mass="48165">MSEPDSRGKLSTTVKATVRRLKAECKEIWLDLENKEQMQFFWPANTPLEVHELVGPERFDASSPKYQMPFFWSSTGVPATPSWAMIVCLIECAFGLFGYTLNVLHFLINIFNCEDKHLPVFVFVATIGQYSIFYSFKVLFVIAILERRARLLLVQLWFQYATCVFILIDSAFALAADFGGYHEEKVYCRKDPPLIRIVAITSLIFLFVQLYLRAMTVPVYNFLSDRTKFKKVYQNSRSRYRKRVYFSYCSMMHEDLKKENQEKRSESRKCSIRRKQEEAFKKLQLKRNITHITIEDEESSTESATTSAPAVAAALIYGTPSSSLSNVTVMSRENPVQFLNLGKRKPQPMRKRPVKKRKYFEHDDDEEQLLIRKRSPQRRKKGAIRVQLEVDRETARVLLKDKLRNGNVPNGGCR</sequence>
<keyword evidence="1" id="KW-0472">Membrane</keyword>
<dbReference type="EMBL" id="JAVFWL010000003">
    <property type="protein sequence ID" value="KAK6740356.1"/>
    <property type="molecule type" value="Genomic_DNA"/>
</dbReference>
<proteinExistence type="predicted"/>
<gene>
    <name evidence="2" type="primary">Necator_chrIII.g9441</name>
    <name evidence="2" type="ORF">RB195_008676</name>
</gene>
<protein>
    <submittedName>
        <fullName evidence="2">Uncharacterized protein</fullName>
    </submittedName>
</protein>
<keyword evidence="1" id="KW-1133">Transmembrane helix</keyword>
<feature type="transmembrane region" description="Helical" evidence="1">
    <location>
        <begin position="157"/>
        <end position="181"/>
    </location>
</feature>
<accession>A0ABR1CR05</accession>
<dbReference type="Proteomes" id="UP001303046">
    <property type="component" value="Unassembled WGS sequence"/>
</dbReference>
<keyword evidence="3" id="KW-1185">Reference proteome</keyword>
<organism evidence="2 3">
    <name type="scientific">Necator americanus</name>
    <name type="common">Human hookworm</name>
    <dbReference type="NCBI Taxonomy" id="51031"/>
    <lineage>
        <taxon>Eukaryota</taxon>
        <taxon>Metazoa</taxon>
        <taxon>Ecdysozoa</taxon>
        <taxon>Nematoda</taxon>
        <taxon>Chromadorea</taxon>
        <taxon>Rhabditida</taxon>
        <taxon>Rhabditina</taxon>
        <taxon>Rhabditomorpha</taxon>
        <taxon>Strongyloidea</taxon>
        <taxon>Ancylostomatidae</taxon>
        <taxon>Bunostominae</taxon>
        <taxon>Necator</taxon>
    </lineage>
</organism>
<feature type="transmembrane region" description="Helical" evidence="1">
    <location>
        <begin position="120"/>
        <end position="145"/>
    </location>
</feature>
<evidence type="ECO:0000313" key="2">
    <source>
        <dbReference type="EMBL" id="KAK6740356.1"/>
    </source>
</evidence>
<name>A0ABR1CR05_NECAM</name>
<reference evidence="2 3" key="1">
    <citation type="submission" date="2023-08" db="EMBL/GenBank/DDBJ databases">
        <title>A Necator americanus chromosomal reference genome.</title>
        <authorList>
            <person name="Ilik V."/>
            <person name="Petrzelkova K.J."/>
            <person name="Pardy F."/>
            <person name="Fuh T."/>
            <person name="Niatou-Singa F.S."/>
            <person name="Gouil Q."/>
            <person name="Baker L."/>
            <person name="Ritchie M.E."/>
            <person name="Jex A.R."/>
            <person name="Gazzola D."/>
            <person name="Li H."/>
            <person name="Toshio Fujiwara R."/>
            <person name="Zhan B."/>
            <person name="Aroian R.V."/>
            <person name="Pafco B."/>
            <person name="Schwarz E.M."/>
        </authorList>
    </citation>
    <scope>NUCLEOTIDE SEQUENCE [LARGE SCALE GENOMIC DNA]</scope>
    <source>
        <strain evidence="2 3">Aroian</strain>
        <tissue evidence="2">Whole animal</tissue>
    </source>
</reference>
<evidence type="ECO:0000256" key="1">
    <source>
        <dbReference type="SAM" id="Phobius"/>
    </source>
</evidence>
<keyword evidence="1" id="KW-0812">Transmembrane</keyword>